<gene>
    <name evidence="1" type="ORF">GSLYS_00017547001</name>
</gene>
<evidence type="ECO:0000313" key="2">
    <source>
        <dbReference type="Proteomes" id="UP001497497"/>
    </source>
</evidence>
<proteinExistence type="predicted"/>
<protein>
    <submittedName>
        <fullName evidence="1">Uncharacterized protein</fullName>
    </submittedName>
</protein>
<keyword evidence="2" id="KW-1185">Reference proteome</keyword>
<accession>A0AAV2IDZ6</accession>
<dbReference type="Proteomes" id="UP001497497">
    <property type="component" value="Unassembled WGS sequence"/>
</dbReference>
<reference evidence="1 2" key="1">
    <citation type="submission" date="2024-04" db="EMBL/GenBank/DDBJ databases">
        <authorList>
            <consortium name="Genoscope - CEA"/>
            <person name="William W."/>
        </authorList>
    </citation>
    <scope>NUCLEOTIDE SEQUENCE [LARGE SCALE GENOMIC DNA]</scope>
</reference>
<feature type="non-terminal residue" evidence="1">
    <location>
        <position position="1"/>
    </location>
</feature>
<dbReference type="EMBL" id="CAXITT010000591">
    <property type="protein sequence ID" value="CAL1544034.1"/>
    <property type="molecule type" value="Genomic_DNA"/>
</dbReference>
<organism evidence="1 2">
    <name type="scientific">Lymnaea stagnalis</name>
    <name type="common">Great pond snail</name>
    <name type="synonym">Helix stagnalis</name>
    <dbReference type="NCBI Taxonomy" id="6523"/>
    <lineage>
        <taxon>Eukaryota</taxon>
        <taxon>Metazoa</taxon>
        <taxon>Spiralia</taxon>
        <taxon>Lophotrochozoa</taxon>
        <taxon>Mollusca</taxon>
        <taxon>Gastropoda</taxon>
        <taxon>Heterobranchia</taxon>
        <taxon>Euthyneura</taxon>
        <taxon>Panpulmonata</taxon>
        <taxon>Hygrophila</taxon>
        <taxon>Lymnaeoidea</taxon>
        <taxon>Lymnaeidae</taxon>
        <taxon>Lymnaea</taxon>
    </lineage>
</organism>
<dbReference type="AlphaFoldDB" id="A0AAV2IDZ6"/>
<sequence>ACIAITVPTCVPPVDQCGGCPEGAKCVNTGIVCITEQCPTYECVSESALPKDSCGGCPDGHACQPSGKVCVMAPCPEAFECVAVSTPRPPAAACNLACRRGYECQLRVPTCRFWSRWFCRSRTVPTCVPKCPKTNGSRRRCSRWWKPRKACSGDNDCRKNKNQRCCPSQCEWDVCTNVRNKY</sequence>
<evidence type="ECO:0000313" key="1">
    <source>
        <dbReference type="EMBL" id="CAL1544034.1"/>
    </source>
</evidence>
<comment type="caution">
    <text evidence="1">The sequence shown here is derived from an EMBL/GenBank/DDBJ whole genome shotgun (WGS) entry which is preliminary data.</text>
</comment>
<name>A0AAV2IDZ6_LYMST</name>